<dbReference type="RefSeq" id="WP_380019270.1">
    <property type="nucleotide sequence ID" value="NZ_JBHSHD010000003.1"/>
</dbReference>
<name>A0ABV9QQ82_9GAMM</name>
<evidence type="ECO:0000256" key="2">
    <source>
        <dbReference type="ARBA" id="ARBA00022517"/>
    </source>
</evidence>
<comment type="caution">
    <text evidence="7">The sequence shown here is derived from an EMBL/GenBank/DDBJ whole genome shotgun (WGS) entry which is preliminary data.</text>
</comment>
<dbReference type="PANTHER" id="PTHR33317">
    <property type="entry name" value="POLYNUCLEOTIDYL TRANSFERASE, RIBONUCLEASE H-LIKE SUPERFAMILY PROTEIN"/>
    <property type="match status" value="1"/>
</dbReference>
<proteinExistence type="inferred from homology"/>
<dbReference type="SUPFAM" id="SSF53098">
    <property type="entry name" value="Ribonuclease H-like"/>
    <property type="match status" value="1"/>
</dbReference>
<accession>A0ABV9QQ82</accession>
<keyword evidence="1 5" id="KW-0963">Cytoplasm</keyword>
<evidence type="ECO:0000256" key="5">
    <source>
        <dbReference type="HAMAP-Rule" id="MF_00651"/>
    </source>
</evidence>
<reference evidence="8" key="1">
    <citation type="journal article" date="2019" name="Int. J. Syst. Evol. Microbiol.">
        <title>The Global Catalogue of Microorganisms (GCM) 10K type strain sequencing project: providing services to taxonomists for standard genome sequencing and annotation.</title>
        <authorList>
            <consortium name="The Broad Institute Genomics Platform"/>
            <consortium name="The Broad Institute Genome Sequencing Center for Infectious Disease"/>
            <person name="Wu L."/>
            <person name="Ma J."/>
        </authorList>
    </citation>
    <scope>NUCLEOTIDE SEQUENCE [LARGE SCALE GENOMIC DNA]</scope>
    <source>
        <strain evidence="8">CCUG 30340</strain>
    </source>
</reference>
<evidence type="ECO:0000313" key="8">
    <source>
        <dbReference type="Proteomes" id="UP001595886"/>
    </source>
</evidence>
<gene>
    <name evidence="7" type="primary">ruvX</name>
    <name evidence="7" type="ORF">ACFO6Q_04165</name>
</gene>
<dbReference type="InterPro" id="IPR006641">
    <property type="entry name" value="YqgF/RNaseH-like_dom"/>
</dbReference>
<dbReference type="Pfam" id="PF03652">
    <property type="entry name" value="RuvX"/>
    <property type="match status" value="1"/>
</dbReference>
<evidence type="ECO:0000256" key="1">
    <source>
        <dbReference type="ARBA" id="ARBA00022490"/>
    </source>
</evidence>
<keyword evidence="2 5" id="KW-0690">Ribosome biogenesis</keyword>
<keyword evidence="3 5" id="KW-0540">Nuclease</keyword>
<dbReference type="PANTHER" id="PTHR33317:SF4">
    <property type="entry name" value="POLYNUCLEOTIDYL TRANSFERASE, RIBONUCLEASE H-LIKE SUPERFAMILY PROTEIN"/>
    <property type="match status" value="1"/>
</dbReference>
<dbReference type="Gene3D" id="3.30.420.140">
    <property type="entry name" value="YqgF/RNase H-like domain"/>
    <property type="match status" value="1"/>
</dbReference>
<dbReference type="InterPro" id="IPR005227">
    <property type="entry name" value="YqgF"/>
</dbReference>
<dbReference type="EC" id="3.1.-.-" evidence="5"/>
<feature type="domain" description="YqgF/RNase H-like" evidence="6">
    <location>
        <begin position="19"/>
        <end position="115"/>
    </location>
</feature>
<evidence type="ECO:0000313" key="7">
    <source>
        <dbReference type="EMBL" id="MFC4819503.1"/>
    </source>
</evidence>
<keyword evidence="8" id="KW-1185">Reference proteome</keyword>
<evidence type="ECO:0000256" key="3">
    <source>
        <dbReference type="ARBA" id="ARBA00022722"/>
    </source>
</evidence>
<dbReference type="HAMAP" id="MF_00651">
    <property type="entry name" value="Nuclease_YqgF"/>
    <property type="match status" value="1"/>
</dbReference>
<comment type="similarity">
    <text evidence="5">Belongs to the YqgF HJR family.</text>
</comment>
<dbReference type="InterPro" id="IPR012337">
    <property type="entry name" value="RNaseH-like_sf"/>
</dbReference>
<dbReference type="EMBL" id="JBHSHD010000003">
    <property type="protein sequence ID" value="MFC4819503.1"/>
    <property type="molecule type" value="Genomic_DNA"/>
</dbReference>
<comment type="function">
    <text evidence="5">Could be a nuclease involved in processing of the 5'-end of pre-16S rRNA.</text>
</comment>
<dbReference type="InterPro" id="IPR037027">
    <property type="entry name" value="YqgF/RNaseH-like_dom_sf"/>
</dbReference>
<dbReference type="Proteomes" id="UP001595886">
    <property type="component" value="Unassembled WGS sequence"/>
</dbReference>
<evidence type="ECO:0000259" key="6">
    <source>
        <dbReference type="SMART" id="SM00732"/>
    </source>
</evidence>
<dbReference type="NCBIfam" id="TIGR00250">
    <property type="entry name" value="RNAse_H_YqgF"/>
    <property type="match status" value="1"/>
</dbReference>
<dbReference type="CDD" id="cd16964">
    <property type="entry name" value="YqgF"/>
    <property type="match status" value="1"/>
</dbReference>
<keyword evidence="4 5" id="KW-0378">Hydrolase</keyword>
<sequence>MPATPENPDTGSSAGLPTGNVLAFDVGTRLIGVALGNRLTSGARALAAIASDDWPRLDALVGEWRPERLVVGLPLALDGGEQPMTRRAREFARALERRYARPVDLVDERHTSREAARRFAEQRASGAARRKHAADIDALAAQIILEHWFSTGPQPNSATS</sequence>
<comment type="subcellular location">
    <subcellularLocation>
        <location evidence="5">Cytoplasm</location>
    </subcellularLocation>
</comment>
<organism evidence="7 8">
    <name type="scientific">Dokdonella ginsengisoli</name>
    <dbReference type="NCBI Taxonomy" id="363846"/>
    <lineage>
        <taxon>Bacteria</taxon>
        <taxon>Pseudomonadati</taxon>
        <taxon>Pseudomonadota</taxon>
        <taxon>Gammaproteobacteria</taxon>
        <taxon>Lysobacterales</taxon>
        <taxon>Rhodanobacteraceae</taxon>
        <taxon>Dokdonella</taxon>
    </lineage>
</organism>
<protein>
    <recommendedName>
        <fullName evidence="5">Putative pre-16S rRNA nuclease</fullName>
        <ecNumber evidence="5">3.1.-.-</ecNumber>
    </recommendedName>
</protein>
<dbReference type="SMART" id="SM00732">
    <property type="entry name" value="YqgFc"/>
    <property type="match status" value="1"/>
</dbReference>
<evidence type="ECO:0000256" key="4">
    <source>
        <dbReference type="ARBA" id="ARBA00022801"/>
    </source>
</evidence>